<dbReference type="CDD" id="cd00761">
    <property type="entry name" value="Glyco_tranf_GTA_type"/>
    <property type="match status" value="1"/>
</dbReference>
<protein>
    <recommendedName>
        <fullName evidence="1">Glycosyltransferase 2-like domain-containing protein</fullName>
    </recommendedName>
</protein>
<reference evidence="2 4" key="1">
    <citation type="submission" date="2016-02" db="EMBL/GenBank/DDBJ databases">
        <authorList>
            <person name="Nicholson A.C."/>
            <person name="Humrighouse B.W."/>
            <person name="Loparev V."/>
            <person name="Emery B."/>
            <person name="Graziano J."/>
            <person name="McQuiston J.R."/>
        </authorList>
    </citation>
    <scope>NUCLEOTIDE SEQUENCE [LARGE SCALE GENOMIC DNA]</scope>
    <source>
        <strain evidence="2 4">E6809</strain>
    </source>
</reference>
<dbReference type="InterPro" id="IPR001173">
    <property type="entry name" value="Glyco_trans_2-like"/>
</dbReference>
<dbReference type="PANTHER" id="PTHR22916:SF3">
    <property type="entry name" value="UDP-GLCNAC:BETAGAL BETA-1,3-N-ACETYLGLUCOSAMINYLTRANSFERASE-LIKE PROTEIN 1"/>
    <property type="match status" value="1"/>
</dbReference>
<dbReference type="InterPro" id="IPR029044">
    <property type="entry name" value="Nucleotide-diphossugar_trans"/>
</dbReference>
<evidence type="ECO:0000259" key="1">
    <source>
        <dbReference type="Pfam" id="PF00535"/>
    </source>
</evidence>
<dbReference type="SUPFAM" id="SSF53448">
    <property type="entry name" value="Nucleotide-diphospho-sugar transferases"/>
    <property type="match status" value="1"/>
</dbReference>
<sequence length="248" mass="29502">MNEPNRLLVSCICVTRNKSALLNRAIDCFLYQTQKEIELLILYEDDDQDTISFIENYPLHPNIILIKETAIPKKTLGELRNIAIERSSGLYFCQWDDDDWYHPYRIESQLYFIRQMNSDVVILTKWILYDSQTEKAYLSNLRMWEGSILCKKEVTKNVAYREVSKGEDTEFVHYLANNFELIGINNMPYLYIYTYNGLNTWNYSHFRQIINASMKLSEKYSELIKQVINEKPDYKMISKITTYIEELL</sequence>
<feature type="domain" description="Glycosyltransferase 2-like" evidence="1">
    <location>
        <begin position="10"/>
        <end position="140"/>
    </location>
</feature>
<dbReference type="Proteomes" id="UP000189738">
    <property type="component" value="Chromosome"/>
</dbReference>
<dbReference type="PANTHER" id="PTHR22916">
    <property type="entry name" value="GLYCOSYLTRANSFERASE"/>
    <property type="match status" value="1"/>
</dbReference>
<accession>A0A1T3D8A3</accession>
<dbReference type="AlphaFoldDB" id="A0A1T3D8A3"/>
<dbReference type="Gene3D" id="3.90.550.10">
    <property type="entry name" value="Spore Coat Polysaccharide Biosynthesis Protein SpsA, Chain A"/>
    <property type="match status" value="1"/>
</dbReference>
<evidence type="ECO:0000313" key="2">
    <source>
        <dbReference type="EMBL" id="AQX49414.1"/>
    </source>
</evidence>
<reference evidence="3" key="2">
    <citation type="submission" date="2016-06" db="EMBL/GenBank/DDBJ databases">
        <authorList>
            <person name="Nicholson A.C."/>
        </authorList>
    </citation>
    <scope>NUCLEOTIDE SEQUENCE [LARGE SCALE GENOMIC DNA]</scope>
    <source>
        <strain evidence="3">E6809</strain>
    </source>
</reference>
<dbReference type="GO" id="GO:0016758">
    <property type="term" value="F:hexosyltransferase activity"/>
    <property type="evidence" value="ECO:0007669"/>
    <property type="project" value="UniProtKB-ARBA"/>
</dbReference>
<dbReference type="EMBL" id="CP014339">
    <property type="protein sequence ID" value="AQX49414.1"/>
    <property type="molecule type" value="Genomic_DNA"/>
</dbReference>
<evidence type="ECO:0000313" key="4">
    <source>
        <dbReference type="Proteomes" id="UP000189738"/>
    </source>
</evidence>
<proteinExistence type="predicted"/>
<dbReference type="RefSeq" id="WP_078411708.1">
    <property type="nucleotide sequence ID" value="NZ_BQKS01000010.1"/>
</dbReference>
<gene>
    <name evidence="2" type="ORF">AYC66_01395</name>
    <name evidence="3" type="ORF">BAY09_03725</name>
</gene>
<dbReference type="EMBL" id="MAHS01000010">
    <property type="protein sequence ID" value="OPB49150.1"/>
    <property type="molecule type" value="Genomic_DNA"/>
</dbReference>
<name>A0A1T3D8A3_9FLAO</name>
<organism evidence="3">
    <name type="scientific">Elizabethkingia anophelis</name>
    <dbReference type="NCBI Taxonomy" id="1117645"/>
    <lineage>
        <taxon>Bacteria</taxon>
        <taxon>Pseudomonadati</taxon>
        <taxon>Bacteroidota</taxon>
        <taxon>Flavobacteriia</taxon>
        <taxon>Flavobacteriales</taxon>
        <taxon>Weeksellaceae</taxon>
        <taxon>Elizabethkingia</taxon>
    </lineage>
</organism>
<dbReference type="Pfam" id="PF00535">
    <property type="entry name" value="Glycos_transf_2"/>
    <property type="match status" value="1"/>
</dbReference>
<evidence type="ECO:0000313" key="3">
    <source>
        <dbReference type="EMBL" id="OPB49150.1"/>
    </source>
</evidence>